<reference evidence="7" key="2">
    <citation type="submission" date="2021-04" db="EMBL/GenBank/DDBJ databases">
        <authorList>
            <person name="Gilroy R."/>
        </authorList>
    </citation>
    <scope>NUCLEOTIDE SEQUENCE</scope>
    <source>
        <strain evidence="7">CHK188-4685</strain>
    </source>
</reference>
<sequence length="369" mass="38691">MRKRFVTLVLTAAMAASMLAGCGSSAGESTTTTAAAADTEASSGEEAADTQAADTEAAGDTASADNSDKTIYVIVKVLGNQYWSVLQAGAEKAGEDLGCNVVVVGTALESDIEGQLTLLQNAVSAQADGIVIAPLDSVSLDAPITEAYNSGIPVVLVDTVINSDNYSAALLTNNVEAGKTAAEEMLRRLKARGVSEDEEAQIAIQVGSTGSQTINDRVKGFNEYWEENAPEKWVVLNDDVKVNDGDISKAVGFCQDFITTYPNLKGVFGPNNGSTVGFVTGLTETNRTDITMVGFDFSAEIETMIRSGNFDVASVVQRQYYMGYDGVKTALELAGGGTVEEKTIDTGVILVDSTNVDDEEIQSIINPGV</sequence>
<organism evidence="7 8">
    <name type="scientific">Candidatus Enterocloster faecavium</name>
    <dbReference type="NCBI Taxonomy" id="2838560"/>
    <lineage>
        <taxon>Bacteria</taxon>
        <taxon>Bacillati</taxon>
        <taxon>Bacillota</taxon>
        <taxon>Clostridia</taxon>
        <taxon>Lachnospirales</taxon>
        <taxon>Lachnospiraceae</taxon>
        <taxon>Enterocloster</taxon>
    </lineage>
</organism>
<evidence type="ECO:0000256" key="3">
    <source>
        <dbReference type="ARBA" id="ARBA00022729"/>
    </source>
</evidence>
<dbReference type="Gene3D" id="3.40.50.2300">
    <property type="match status" value="2"/>
</dbReference>
<protein>
    <submittedName>
        <fullName evidence="7">ABC transporter substrate-binding protein</fullName>
    </submittedName>
</protein>
<evidence type="ECO:0000256" key="2">
    <source>
        <dbReference type="ARBA" id="ARBA00007639"/>
    </source>
</evidence>
<dbReference type="GO" id="GO:0030313">
    <property type="term" value="C:cell envelope"/>
    <property type="evidence" value="ECO:0007669"/>
    <property type="project" value="UniProtKB-SubCell"/>
</dbReference>
<evidence type="ECO:0000313" key="8">
    <source>
        <dbReference type="Proteomes" id="UP000886804"/>
    </source>
</evidence>
<feature type="signal peptide" evidence="5">
    <location>
        <begin position="1"/>
        <end position="26"/>
    </location>
</feature>
<evidence type="ECO:0000313" key="7">
    <source>
        <dbReference type="EMBL" id="HJB07878.1"/>
    </source>
</evidence>
<evidence type="ECO:0000256" key="4">
    <source>
        <dbReference type="SAM" id="MobiDB-lite"/>
    </source>
</evidence>
<name>A0A9D2L8G7_9FIRM</name>
<evidence type="ECO:0000256" key="1">
    <source>
        <dbReference type="ARBA" id="ARBA00004196"/>
    </source>
</evidence>
<comment type="similarity">
    <text evidence="2">Belongs to the bacterial solute-binding protein 2 family.</text>
</comment>
<gene>
    <name evidence="7" type="ORF">H9716_08440</name>
</gene>
<dbReference type="EMBL" id="DWYS01000100">
    <property type="protein sequence ID" value="HJB07878.1"/>
    <property type="molecule type" value="Genomic_DNA"/>
</dbReference>
<feature type="chain" id="PRO_5038579923" evidence="5">
    <location>
        <begin position="27"/>
        <end position="369"/>
    </location>
</feature>
<dbReference type="InterPro" id="IPR028082">
    <property type="entry name" value="Peripla_BP_I"/>
</dbReference>
<dbReference type="PANTHER" id="PTHR46847">
    <property type="entry name" value="D-ALLOSE-BINDING PERIPLASMIC PROTEIN-RELATED"/>
    <property type="match status" value="1"/>
</dbReference>
<evidence type="ECO:0000259" key="6">
    <source>
        <dbReference type="Pfam" id="PF13407"/>
    </source>
</evidence>
<accession>A0A9D2L8G7</accession>
<keyword evidence="3 5" id="KW-0732">Signal</keyword>
<dbReference type="Pfam" id="PF13407">
    <property type="entry name" value="Peripla_BP_4"/>
    <property type="match status" value="1"/>
</dbReference>
<evidence type="ECO:0000256" key="5">
    <source>
        <dbReference type="SAM" id="SignalP"/>
    </source>
</evidence>
<dbReference type="Proteomes" id="UP000886804">
    <property type="component" value="Unassembled WGS sequence"/>
</dbReference>
<reference evidence="7" key="1">
    <citation type="journal article" date="2021" name="PeerJ">
        <title>Extensive microbial diversity within the chicken gut microbiome revealed by metagenomics and culture.</title>
        <authorList>
            <person name="Gilroy R."/>
            <person name="Ravi A."/>
            <person name="Getino M."/>
            <person name="Pursley I."/>
            <person name="Horton D.L."/>
            <person name="Alikhan N.F."/>
            <person name="Baker D."/>
            <person name="Gharbi K."/>
            <person name="Hall N."/>
            <person name="Watson M."/>
            <person name="Adriaenssens E.M."/>
            <person name="Foster-Nyarko E."/>
            <person name="Jarju S."/>
            <person name="Secka A."/>
            <person name="Antonio M."/>
            <person name="Oren A."/>
            <person name="Chaudhuri R.R."/>
            <person name="La Ragione R."/>
            <person name="Hildebrand F."/>
            <person name="Pallen M.J."/>
        </authorList>
    </citation>
    <scope>NUCLEOTIDE SEQUENCE</scope>
    <source>
        <strain evidence="7">CHK188-4685</strain>
    </source>
</reference>
<dbReference type="CDD" id="cd20008">
    <property type="entry name" value="PBP1_ABC_sugar_binding-like"/>
    <property type="match status" value="1"/>
</dbReference>
<feature type="domain" description="Periplasmic binding protein" evidence="6">
    <location>
        <begin position="71"/>
        <end position="336"/>
    </location>
</feature>
<proteinExistence type="inferred from homology"/>
<dbReference type="PANTHER" id="PTHR46847:SF1">
    <property type="entry name" value="D-ALLOSE-BINDING PERIPLASMIC PROTEIN-RELATED"/>
    <property type="match status" value="1"/>
</dbReference>
<dbReference type="PROSITE" id="PS51257">
    <property type="entry name" value="PROKAR_LIPOPROTEIN"/>
    <property type="match status" value="1"/>
</dbReference>
<comment type="subcellular location">
    <subcellularLocation>
        <location evidence="1">Cell envelope</location>
    </subcellularLocation>
</comment>
<dbReference type="GO" id="GO:0030246">
    <property type="term" value="F:carbohydrate binding"/>
    <property type="evidence" value="ECO:0007669"/>
    <property type="project" value="UniProtKB-ARBA"/>
</dbReference>
<comment type="caution">
    <text evidence="7">The sequence shown here is derived from an EMBL/GenBank/DDBJ whole genome shotgun (WGS) entry which is preliminary data.</text>
</comment>
<dbReference type="SUPFAM" id="SSF53822">
    <property type="entry name" value="Periplasmic binding protein-like I"/>
    <property type="match status" value="1"/>
</dbReference>
<dbReference type="AlphaFoldDB" id="A0A9D2L8G7"/>
<dbReference type="InterPro" id="IPR025997">
    <property type="entry name" value="SBP_2_dom"/>
</dbReference>
<feature type="region of interest" description="Disordered" evidence="4">
    <location>
        <begin position="29"/>
        <end position="63"/>
    </location>
</feature>